<feature type="region of interest" description="Disordered" evidence="1">
    <location>
        <begin position="160"/>
        <end position="180"/>
    </location>
</feature>
<dbReference type="EMBL" id="DS268110">
    <property type="protein sequence ID" value="KMM67430.1"/>
    <property type="molecule type" value="Genomic_DNA"/>
</dbReference>
<name>A0A0J6FDS2_COCPO</name>
<gene>
    <name evidence="2" type="ORF">CPAG_03765</name>
</gene>
<protein>
    <submittedName>
        <fullName evidence="2">Uncharacterized protein</fullName>
    </submittedName>
</protein>
<accession>A0A0J6FDS2</accession>
<feature type="compositionally biased region" description="Low complexity" evidence="1">
    <location>
        <begin position="164"/>
        <end position="180"/>
    </location>
</feature>
<evidence type="ECO:0000313" key="2">
    <source>
        <dbReference type="EMBL" id="KMM67430.1"/>
    </source>
</evidence>
<sequence>MSHGPKYRYVASLSSGKRVVDGKTALFLIRAIAGSGPAGRLVKNSSRASWVSDAPPRPLVNHLARSPSAFLVFPALSTTKLSSDKSSSKLAWGHAFVFARSNARPTTPYSVQSASSQTSTQNWVSQFRLVPKTPSYVLKFYVRWHDYKIIRILYQGGGSLGPHRTSSSLTASSSRSQAPD</sequence>
<organism evidence="2 3">
    <name type="scientific">Coccidioides posadasii RMSCC 3488</name>
    <dbReference type="NCBI Taxonomy" id="454284"/>
    <lineage>
        <taxon>Eukaryota</taxon>
        <taxon>Fungi</taxon>
        <taxon>Dikarya</taxon>
        <taxon>Ascomycota</taxon>
        <taxon>Pezizomycotina</taxon>
        <taxon>Eurotiomycetes</taxon>
        <taxon>Eurotiomycetidae</taxon>
        <taxon>Onygenales</taxon>
        <taxon>Onygenaceae</taxon>
        <taxon>Coccidioides</taxon>
    </lineage>
</organism>
<reference evidence="2 3" key="1">
    <citation type="submission" date="2007-06" db="EMBL/GenBank/DDBJ databases">
        <title>The Genome Sequence of Coccidioides posadasii RMSCC_3488.</title>
        <authorList>
            <consortium name="Coccidioides Genome Resources Consortium"/>
            <consortium name="The Broad Institute Genome Sequencing Platform"/>
            <person name="Henn M.R."/>
            <person name="Sykes S."/>
            <person name="Young S."/>
            <person name="Jaffe D."/>
            <person name="Berlin A."/>
            <person name="Alvarez P."/>
            <person name="Butler J."/>
            <person name="Gnerre S."/>
            <person name="Grabherr M."/>
            <person name="Mauceli E."/>
            <person name="Brockman W."/>
            <person name="Kodira C."/>
            <person name="Alvarado L."/>
            <person name="Zeng Q."/>
            <person name="Crawford M."/>
            <person name="Antoine C."/>
            <person name="Devon K."/>
            <person name="Galgiani J."/>
            <person name="Orsborn K."/>
            <person name="Lewis M.L."/>
            <person name="Nusbaum C."/>
            <person name="Galagan J."/>
            <person name="Birren B."/>
        </authorList>
    </citation>
    <scope>NUCLEOTIDE SEQUENCE [LARGE SCALE GENOMIC DNA]</scope>
    <source>
        <strain evidence="2 3">RMSCC 3488</strain>
    </source>
</reference>
<reference evidence="3" key="3">
    <citation type="journal article" date="2010" name="Genome Res.">
        <title>Population genomic sequencing of Coccidioides fungi reveals recent hybridization and transposon control.</title>
        <authorList>
            <person name="Neafsey D.E."/>
            <person name="Barker B.M."/>
            <person name="Sharpton T.J."/>
            <person name="Stajich J.E."/>
            <person name="Park D.J."/>
            <person name="Whiston E."/>
            <person name="Hung C.-Y."/>
            <person name="McMahan C."/>
            <person name="White J."/>
            <person name="Sykes S."/>
            <person name="Heiman D."/>
            <person name="Young S."/>
            <person name="Zeng Q."/>
            <person name="Abouelleil A."/>
            <person name="Aftuck L."/>
            <person name="Bessette D."/>
            <person name="Brown A."/>
            <person name="FitzGerald M."/>
            <person name="Lui A."/>
            <person name="Macdonald J.P."/>
            <person name="Priest M."/>
            <person name="Orbach M.J."/>
            <person name="Galgiani J.N."/>
            <person name="Kirkland T.N."/>
            <person name="Cole G.T."/>
            <person name="Birren B.W."/>
            <person name="Henn M.R."/>
            <person name="Taylor J.W."/>
            <person name="Rounsley S.D."/>
        </authorList>
    </citation>
    <scope>NUCLEOTIDE SEQUENCE [LARGE SCALE GENOMIC DNA]</scope>
    <source>
        <strain evidence="3">RMSCC 3488</strain>
    </source>
</reference>
<reference evidence="3" key="2">
    <citation type="journal article" date="2009" name="Genome Res.">
        <title>Comparative genomic analyses of the human fungal pathogens Coccidioides and their relatives.</title>
        <authorList>
            <person name="Sharpton T.J."/>
            <person name="Stajich J.E."/>
            <person name="Rounsley S.D."/>
            <person name="Gardner M.J."/>
            <person name="Wortman J.R."/>
            <person name="Jordar V.S."/>
            <person name="Maiti R."/>
            <person name="Kodira C.D."/>
            <person name="Neafsey D.E."/>
            <person name="Zeng Q."/>
            <person name="Hung C.-Y."/>
            <person name="McMahan C."/>
            <person name="Muszewska A."/>
            <person name="Grynberg M."/>
            <person name="Mandel M.A."/>
            <person name="Kellner E.M."/>
            <person name="Barker B.M."/>
            <person name="Galgiani J.N."/>
            <person name="Orbach M.J."/>
            <person name="Kirkland T.N."/>
            <person name="Cole G.T."/>
            <person name="Henn M.R."/>
            <person name="Birren B.W."/>
            <person name="Taylor J.W."/>
        </authorList>
    </citation>
    <scope>NUCLEOTIDE SEQUENCE [LARGE SCALE GENOMIC DNA]</scope>
    <source>
        <strain evidence="3">RMSCC 3488</strain>
    </source>
</reference>
<dbReference type="AlphaFoldDB" id="A0A0J6FDS2"/>
<dbReference type="VEuPathDB" id="FungiDB:CPAG_03765"/>
<proteinExistence type="predicted"/>
<evidence type="ECO:0000256" key="1">
    <source>
        <dbReference type="SAM" id="MobiDB-lite"/>
    </source>
</evidence>
<evidence type="ECO:0000313" key="3">
    <source>
        <dbReference type="Proteomes" id="UP000054567"/>
    </source>
</evidence>
<dbReference type="Proteomes" id="UP000054567">
    <property type="component" value="Unassembled WGS sequence"/>
</dbReference>